<evidence type="ECO:0000313" key="2">
    <source>
        <dbReference type="EMBL" id="BBH91380.1"/>
    </source>
</evidence>
<dbReference type="EMBL" id="AP019376">
    <property type="protein sequence ID" value="BBH91380.1"/>
    <property type="molecule type" value="Genomic_DNA"/>
</dbReference>
<feature type="region of interest" description="Disordered" evidence="1">
    <location>
        <begin position="1"/>
        <end position="23"/>
    </location>
</feature>
<name>A0A455SUR4_9CHLR</name>
<gene>
    <name evidence="2" type="ORF">KTC_61310</name>
</gene>
<accession>A0A455SUR4</accession>
<dbReference type="AlphaFoldDB" id="A0A455SUR4"/>
<sequence length="291" mass="32261">MPTRPQLPVVEKQSKEPVTSPPRNLNIITRFMKKISSSFAAQPRERVTASGLEETEQEDTRPIRIISPAPEMPSLGSLPQQDFVATPDDQWSKFKTVETPAVSPFVPVWPTPIPSSMGYIGPSQFGTGPQRLAGRNTKIRLETIPQQKTQEMPTLKRIRCVVPPKPEQPAEAMTSAHIPAAFSTGPKKATSAHIPVIERYKSRILPAIRLREKQEELKRQPVHGSGVFEQGQRDVSIHLQAVTSSSVVWVTLLSDPGPVVVQYVSLQPEVGFTVHLTAPTTKRTAFNFVVW</sequence>
<organism evidence="2">
    <name type="scientific">Thermosporothrix sp. COM3</name>
    <dbReference type="NCBI Taxonomy" id="2490863"/>
    <lineage>
        <taxon>Bacteria</taxon>
        <taxon>Bacillati</taxon>
        <taxon>Chloroflexota</taxon>
        <taxon>Ktedonobacteria</taxon>
        <taxon>Ktedonobacterales</taxon>
        <taxon>Thermosporotrichaceae</taxon>
        <taxon>Thermosporothrix</taxon>
    </lineage>
</organism>
<evidence type="ECO:0000256" key="1">
    <source>
        <dbReference type="SAM" id="MobiDB-lite"/>
    </source>
</evidence>
<reference evidence="2" key="1">
    <citation type="submission" date="2018-12" db="EMBL/GenBank/DDBJ databases">
        <title>Novel natural products biosynthetic potential of the class Ktedonobacteria.</title>
        <authorList>
            <person name="Zheng Y."/>
            <person name="Saitou A."/>
            <person name="Wang C.M."/>
            <person name="Toyoda A."/>
            <person name="Minakuchi Y."/>
            <person name="Sekiguchi Y."/>
            <person name="Ueda K."/>
            <person name="Takano H."/>
            <person name="Sakai Y."/>
            <person name="Yokota A."/>
            <person name="Yabe S."/>
        </authorList>
    </citation>
    <scope>NUCLEOTIDE SEQUENCE</scope>
    <source>
        <strain evidence="2">COM3</strain>
    </source>
</reference>
<protein>
    <submittedName>
        <fullName evidence="2">Uncharacterized protein</fullName>
    </submittedName>
</protein>
<proteinExistence type="predicted"/>